<reference evidence="1 2" key="1">
    <citation type="journal article" date="2020" name="ISME J.">
        <title>Comparative genomics reveals insights into cyanobacterial evolution and habitat adaptation.</title>
        <authorList>
            <person name="Chen M.Y."/>
            <person name="Teng W.K."/>
            <person name="Zhao L."/>
            <person name="Hu C.X."/>
            <person name="Zhou Y.K."/>
            <person name="Han B.P."/>
            <person name="Song L.R."/>
            <person name="Shu W.S."/>
        </authorList>
    </citation>
    <scope>NUCLEOTIDE SEQUENCE [LARGE SCALE GENOMIC DNA]</scope>
    <source>
        <strain evidence="1 2">FACHB-362</strain>
    </source>
</reference>
<dbReference type="EMBL" id="JACJTQ010000002">
    <property type="protein sequence ID" value="MBD2690592.1"/>
    <property type="molecule type" value="Genomic_DNA"/>
</dbReference>
<gene>
    <name evidence="1" type="ORF">H6G68_02290</name>
</gene>
<accession>A0ABR8IYX5</accession>
<dbReference type="RefSeq" id="WP_190905165.1">
    <property type="nucleotide sequence ID" value="NZ_JACJTQ010000002.1"/>
</dbReference>
<name>A0ABR8IYX5_9NOST</name>
<sequence>MYKVYKIDVKENETVLIKLNRPNSRRRIKYALVSENLYYRANEILYKRGLYFLDYLNFLREHENKEFVLLTEDEKLQELISDLLEKGSPYVRCSHFVFSGMSLWIPSIEKFALEFPELNDKLLDRIKPESDFSLDIEDGSYDYSYDSSERPLTKLEYYGYEPNYERDIDLAERLYGVPDPRLVEDD</sequence>
<evidence type="ECO:0000313" key="1">
    <source>
        <dbReference type="EMBL" id="MBD2690592.1"/>
    </source>
</evidence>
<keyword evidence="2" id="KW-1185">Reference proteome</keyword>
<organism evidence="1 2">
    <name type="scientific">Anabaena catenula FACHB-362</name>
    <dbReference type="NCBI Taxonomy" id="2692877"/>
    <lineage>
        <taxon>Bacteria</taxon>
        <taxon>Bacillati</taxon>
        <taxon>Cyanobacteriota</taxon>
        <taxon>Cyanophyceae</taxon>
        <taxon>Nostocales</taxon>
        <taxon>Nostocaceae</taxon>
        <taxon>Anabaena</taxon>
    </lineage>
</organism>
<evidence type="ECO:0000313" key="2">
    <source>
        <dbReference type="Proteomes" id="UP000660381"/>
    </source>
</evidence>
<comment type="caution">
    <text evidence="1">The sequence shown here is derived from an EMBL/GenBank/DDBJ whole genome shotgun (WGS) entry which is preliminary data.</text>
</comment>
<proteinExistence type="predicted"/>
<dbReference type="Proteomes" id="UP000660381">
    <property type="component" value="Unassembled WGS sequence"/>
</dbReference>
<protein>
    <submittedName>
        <fullName evidence="1">Uncharacterized protein</fullName>
    </submittedName>
</protein>